<gene>
    <name evidence="2" type="primary">ORF140040</name>
    <name evidence="3" type="synonym">ORF140048</name>
</gene>
<feature type="region of interest" description="Disordered" evidence="1">
    <location>
        <begin position="1"/>
        <end position="58"/>
    </location>
</feature>
<accession>A0A0B7AT00</accession>
<evidence type="ECO:0000256" key="1">
    <source>
        <dbReference type="SAM" id="MobiDB-lite"/>
    </source>
</evidence>
<evidence type="ECO:0000313" key="2">
    <source>
        <dbReference type="EMBL" id="CEK83973.1"/>
    </source>
</evidence>
<dbReference type="EMBL" id="HACG01037108">
    <property type="protein sequence ID" value="CEK83973.1"/>
    <property type="molecule type" value="Transcribed_RNA"/>
</dbReference>
<name>A0A0B7AT00_9EUPU</name>
<organism evidence="2">
    <name type="scientific">Arion vulgaris</name>
    <dbReference type="NCBI Taxonomy" id="1028688"/>
    <lineage>
        <taxon>Eukaryota</taxon>
        <taxon>Metazoa</taxon>
        <taxon>Spiralia</taxon>
        <taxon>Lophotrochozoa</taxon>
        <taxon>Mollusca</taxon>
        <taxon>Gastropoda</taxon>
        <taxon>Heterobranchia</taxon>
        <taxon>Euthyneura</taxon>
        <taxon>Panpulmonata</taxon>
        <taxon>Eupulmonata</taxon>
        <taxon>Stylommatophora</taxon>
        <taxon>Helicina</taxon>
        <taxon>Arionoidea</taxon>
        <taxon>Arionidae</taxon>
        <taxon>Arion</taxon>
    </lineage>
</organism>
<protein>
    <submittedName>
        <fullName evidence="2">Uncharacterized protein</fullName>
    </submittedName>
</protein>
<evidence type="ECO:0000313" key="3">
    <source>
        <dbReference type="EMBL" id="CEK83975.1"/>
    </source>
</evidence>
<feature type="compositionally biased region" description="Polar residues" evidence="1">
    <location>
        <begin position="9"/>
        <end position="29"/>
    </location>
</feature>
<feature type="compositionally biased region" description="Basic and acidic residues" evidence="1">
    <location>
        <begin position="47"/>
        <end position="58"/>
    </location>
</feature>
<reference evidence="2" key="1">
    <citation type="submission" date="2014-12" db="EMBL/GenBank/DDBJ databases">
        <title>Insight into the proteome of Arion vulgaris.</title>
        <authorList>
            <person name="Aradska J."/>
            <person name="Bulat T."/>
            <person name="Smidak R."/>
            <person name="Sarate P."/>
            <person name="Gangsoo J."/>
            <person name="Sialana F."/>
            <person name="Bilban M."/>
            <person name="Lubec G."/>
        </authorList>
    </citation>
    <scope>NUCLEOTIDE SEQUENCE</scope>
    <source>
        <tissue evidence="2">Skin</tissue>
    </source>
</reference>
<dbReference type="AlphaFoldDB" id="A0A0B7AT00"/>
<proteinExistence type="predicted"/>
<dbReference type="EMBL" id="HACG01037110">
    <property type="protein sequence ID" value="CEK83975.1"/>
    <property type="molecule type" value="Transcribed_RNA"/>
</dbReference>
<sequence>CSQLEHRTSILSPVSNRDNSSISPIQGSLNKDILIAPRGNSPSTFGTRDEHLTVIKGD</sequence>
<feature type="non-terminal residue" evidence="2">
    <location>
        <position position="1"/>
    </location>
</feature>